<accession>A0ABP1N8G2</accession>
<comment type="similarity">
    <text evidence="1">Belongs to the DNAAF3 family.</text>
</comment>
<dbReference type="Pfam" id="PF14737">
    <property type="entry name" value="DUF4470"/>
    <property type="match status" value="1"/>
</dbReference>
<evidence type="ECO:0000256" key="4">
    <source>
        <dbReference type="ARBA" id="ARBA00024190"/>
    </source>
</evidence>
<evidence type="ECO:0000313" key="7">
    <source>
        <dbReference type="EMBL" id="CAL7936209.1"/>
    </source>
</evidence>
<dbReference type="EMBL" id="CAXAJV020001287">
    <property type="protein sequence ID" value="CAL7936209.1"/>
    <property type="molecule type" value="Genomic_DNA"/>
</dbReference>
<proteinExistence type="inferred from homology"/>
<evidence type="ECO:0000259" key="6">
    <source>
        <dbReference type="Pfam" id="PF14740"/>
    </source>
</evidence>
<dbReference type="Proteomes" id="UP001642520">
    <property type="component" value="Unassembled WGS sequence"/>
</dbReference>
<reference evidence="7 8" key="1">
    <citation type="submission" date="2024-08" db="EMBL/GenBank/DDBJ databases">
        <authorList>
            <person name="Will J Nash"/>
            <person name="Angela Man"/>
            <person name="Seanna McTaggart"/>
            <person name="Kendall Baker"/>
            <person name="Tom Barker"/>
            <person name="Leah Catchpole"/>
            <person name="Alex Durrant"/>
            <person name="Karim Gharbi"/>
            <person name="Naomi Irish"/>
            <person name="Gemy Kaithakottil"/>
            <person name="Debby Ku"/>
            <person name="Aaliyah Providence"/>
            <person name="Felix Shaw"/>
            <person name="David Swarbreck"/>
            <person name="Chris Watkins"/>
            <person name="Ann M. McCartney"/>
            <person name="Giulio Formenti"/>
            <person name="Alice Mouton"/>
            <person name="Noel Vella"/>
            <person name="Bjorn M von Reumont"/>
            <person name="Adriana Vella"/>
            <person name="Wilfried Haerty"/>
        </authorList>
    </citation>
    <scope>NUCLEOTIDE SEQUENCE [LARGE SCALE GENOMIC DNA]</scope>
</reference>
<evidence type="ECO:0000256" key="1">
    <source>
        <dbReference type="ARBA" id="ARBA00010449"/>
    </source>
</evidence>
<name>A0ABP1N8G2_XYLVO</name>
<dbReference type="PANTHER" id="PTHR22118">
    <property type="entry name" value="DYNEIN ASSEMBLY FACTOR 3, AXONEMAL"/>
    <property type="match status" value="1"/>
</dbReference>
<dbReference type="InterPro" id="IPR039304">
    <property type="entry name" value="DNAAF3"/>
</dbReference>
<sequence length="441" mass="52306">MWWGYSPALDIQFEINKHETKYLDEYFDVLIVGAGDARHILKTLASSYLYRDRIILYNVIESTLEQVARSILLLSTCLETDLGLQEATRYYLEIFGNTLVRPATAKYLIRCCNKLADIPTDTINCPWLSLEQFRHKDKDRLEAIFKFWKRATCENIPVTEYWDQRVRKSLKTRYDYRDGVYDWDYHMILKSRGISNLTLQEYRFWRNNGIAFTWLEGEPVRSNPTLLNNIIQYGPGFIHYTYLGDIVNGPFFSWNLHETEDIHAKKYRATDTAEQEIIRSIYAIRTREPISEDLIASHRDPSILNGTLMTEVPNKGMEHKSWQTERKKSEGNRTSWIDVKNHKIIFHPMSSLETFKHKAEYTNKFDFIWVAYNMMKQLPNLVPLLKEGRIILVELPKYLVNFRNDDLQTFMMELKTIAHYNGLREINDINTKEHYIARFYK</sequence>
<gene>
    <name evidence="7" type="ORF">XYLVIOL_LOCUS2055</name>
</gene>
<dbReference type="InterPro" id="IPR028235">
    <property type="entry name" value="DNAAF3_C"/>
</dbReference>
<evidence type="ECO:0008006" key="9">
    <source>
        <dbReference type="Google" id="ProtNLM"/>
    </source>
</evidence>
<evidence type="ECO:0000313" key="8">
    <source>
        <dbReference type="Proteomes" id="UP001642520"/>
    </source>
</evidence>
<protein>
    <recommendedName>
        <fullName evidence="9">Dynein assembly factor 3, axonemal</fullName>
    </recommendedName>
</protein>
<feature type="domain" description="DUF4470" evidence="5">
    <location>
        <begin position="2"/>
        <end position="100"/>
    </location>
</feature>
<feature type="domain" description="Dynein assembly factor 3 C-terminal" evidence="6">
    <location>
        <begin position="128"/>
        <end position="425"/>
    </location>
</feature>
<keyword evidence="8" id="KW-1185">Reference proteome</keyword>
<organism evidence="7 8">
    <name type="scientific">Xylocopa violacea</name>
    <name type="common">Violet carpenter bee</name>
    <name type="synonym">Apis violacea</name>
    <dbReference type="NCBI Taxonomy" id="135666"/>
    <lineage>
        <taxon>Eukaryota</taxon>
        <taxon>Metazoa</taxon>
        <taxon>Ecdysozoa</taxon>
        <taxon>Arthropoda</taxon>
        <taxon>Hexapoda</taxon>
        <taxon>Insecta</taxon>
        <taxon>Pterygota</taxon>
        <taxon>Neoptera</taxon>
        <taxon>Endopterygota</taxon>
        <taxon>Hymenoptera</taxon>
        <taxon>Apocrita</taxon>
        <taxon>Aculeata</taxon>
        <taxon>Apoidea</taxon>
        <taxon>Anthophila</taxon>
        <taxon>Apidae</taxon>
        <taxon>Xylocopa</taxon>
        <taxon>Xylocopa</taxon>
    </lineage>
</organism>
<dbReference type="PANTHER" id="PTHR22118:SF14">
    <property type="entry name" value="DYNEIN AXONEMAL ASSEMBLY FACTOR 3"/>
    <property type="match status" value="1"/>
</dbReference>
<evidence type="ECO:0000256" key="2">
    <source>
        <dbReference type="ARBA" id="ARBA00022490"/>
    </source>
</evidence>
<keyword evidence="3" id="KW-0970">Cilium biogenesis/degradation</keyword>
<keyword evidence="2" id="KW-0963">Cytoplasm</keyword>
<dbReference type="InterPro" id="IPR027974">
    <property type="entry name" value="DUF4470"/>
</dbReference>
<evidence type="ECO:0000256" key="3">
    <source>
        <dbReference type="ARBA" id="ARBA00022794"/>
    </source>
</evidence>
<comment type="caution">
    <text evidence="7">The sequence shown here is derived from an EMBL/GenBank/DDBJ whole genome shotgun (WGS) entry which is preliminary data.</text>
</comment>
<dbReference type="Pfam" id="PF14740">
    <property type="entry name" value="DUF4471"/>
    <property type="match status" value="1"/>
</dbReference>
<evidence type="ECO:0000259" key="5">
    <source>
        <dbReference type="Pfam" id="PF14737"/>
    </source>
</evidence>
<comment type="subcellular location">
    <subcellularLocation>
        <location evidence="4">Dynein axonemal particle</location>
    </subcellularLocation>
</comment>